<dbReference type="PANTHER" id="PTHR32182:SF0">
    <property type="entry name" value="DNA REPLICATION AND REPAIR PROTEIN RECF"/>
    <property type="match status" value="1"/>
</dbReference>
<gene>
    <name evidence="2" type="ORF">ACFOEB_06975</name>
</gene>
<dbReference type="Pfam" id="PF13558">
    <property type="entry name" value="SbcC_Walker_B"/>
    <property type="match status" value="1"/>
</dbReference>
<keyword evidence="2" id="KW-0067">ATP-binding</keyword>
<protein>
    <submittedName>
        <fullName evidence="2">ATP-binding protein</fullName>
    </submittedName>
</protein>
<dbReference type="Proteomes" id="UP001595548">
    <property type="component" value="Unassembled WGS sequence"/>
</dbReference>
<dbReference type="EMBL" id="JBHRTL010000006">
    <property type="protein sequence ID" value="MFC3154940.1"/>
    <property type="molecule type" value="Genomic_DNA"/>
</dbReference>
<feature type="coiled-coil region" evidence="1">
    <location>
        <begin position="324"/>
        <end position="381"/>
    </location>
</feature>
<dbReference type="RefSeq" id="WP_382415429.1">
    <property type="nucleotide sequence ID" value="NZ_AP031500.1"/>
</dbReference>
<sequence length="1202" mass="135885">MFLREFFYVNWGNIPNRCLSFDKINLFSGGNGSGKTTAADAIQTLMTAAHDGLFHFNPGQDESTQRGRGGKTVRTLASYVLGCDDGSYARPDGADGYLAGLFHPTPGESGSPFVALIGVRALLDRAGNQAVARQRDIEFFIINTASFSLSELEKADGDDLRVLPLDVAYTRLRTSFGADKVERYERKGAYLARLYGALRGKPDAVSDREARRAAQAFSRFMAYKPVSSIDQFVSSEILEARDLGRAIGDVSSMLKRIHAMEADAKSLRERIGVIGAARQCADQFVDSWLQQQQLAYQAARASYLYAQRDYVKAKDEQHLQRTELNQCETKRTQLQTRRDEVRQHSIELEGRRQGVAALRDKDALERDINASQRTLAELAGRLGEADQQLKRNARGLDTLVRLTQRTSLVLEIPQLGEKERIAEMRQIIELTDNLIELPRLLNHDWIDSAPLEQQVKAAQTLQGLSDKVLEPLGREGALAERMSELLFNRTREAQRNKQKLEQLQTEVDALQSAQVRYPRYVSTALKAINQQYPDADARVLCDHVEVLDPEWQSAIEGYIGGARFGILVDPDFEARAIQLVRQLPKSEGRARVIQGSKAREDVAKTAPNTESIVALMSFSHATAEAYLRASYESVRCVSDAEQLRNTRRGLTANGMASGNYAMFRCDMADADLVFGQSARERALLAKREALVNLNADWRGASDQLAELKQLADAVKQLAPTPYGNVLTELATQQRRIAELEQALTELDLSEFSDLEDKLQQLHADERKLLDDMAELDRTQGGIEQRLKQLGGDIKARSERQEELLESAEQCEHNLRLHAGKWPSFDVEIALERIDNELSIDAAARYRNEHEALDGELLALLNRLQRLVLEYNRDAGGDAIAFEPDFNQDVANFNLVCGTRGQLDSLHNKLNNNILANKSEELSRLRASFNHTFVSHLCHSIYQAVEEGGRSLEVLNDELKQHRFGADRERFYFGWEWVAEYRDYWQFFKAVMHNPGMEESDGLFSDELSAKHRQVRDHLMAMLLDDDRERAERELARITDYRHYRRYEIYKQPEGKEPIALSRYGTGSGGQLETPAYIIRAAAITSAFRFNEGDTHLRMVLVDEAFSKMDEHRSREVIRYLTEALGLQLLFIMPTSKSGPFMDIITHQTVFTKCATTDYIGELKSRVLVDSQKLNVDKVGKLWAEHRAEVSHQATLDFMEEFV</sequence>
<comment type="caution">
    <text evidence="2">The sequence shown here is derived from an EMBL/GenBank/DDBJ whole genome shotgun (WGS) entry which is preliminary data.</text>
</comment>
<dbReference type="GO" id="GO:0005524">
    <property type="term" value="F:ATP binding"/>
    <property type="evidence" value="ECO:0007669"/>
    <property type="project" value="UniProtKB-KW"/>
</dbReference>
<dbReference type="Pfam" id="PF13555">
    <property type="entry name" value="AAA_29"/>
    <property type="match status" value="1"/>
</dbReference>
<accession>A0ABV7HS69</accession>
<organism evidence="2 3">
    <name type="scientific">Gilvimarinus japonicus</name>
    <dbReference type="NCBI Taxonomy" id="1796469"/>
    <lineage>
        <taxon>Bacteria</taxon>
        <taxon>Pseudomonadati</taxon>
        <taxon>Pseudomonadota</taxon>
        <taxon>Gammaproteobacteria</taxon>
        <taxon>Cellvibrionales</taxon>
        <taxon>Cellvibrionaceae</taxon>
        <taxon>Gilvimarinus</taxon>
    </lineage>
</organism>
<name>A0ABV7HS69_9GAMM</name>
<evidence type="ECO:0000313" key="2">
    <source>
        <dbReference type="EMBL" id="MFC3154940.1"/>
    </source>
</evidence>
<reference evidence="3" key="1">
    <citation type="journal article" date="2019" name="Int. J. Syst. Evol. Microbiol.">
        <title>The Global Catalogue of Microorganisms (GCM) 10K type strain sequencing project: providing services to taxonomists for standard genome sequencing and annotation.</title>
        <authorList>
            <consortium name="The Broad Institute Genomics Platform"/>
            <consortium name="The Broad Institute Genome Sequencing Center for Infectious Disease"/>
            <person name="Wu L."/>
            <person name="Ma J."/>
        </authorList>
    </citation>
    <scope>NUCLEOTIDE SEQUENCE [LARGE SCALE GENOMIC DNA]</scope>
    <source>
        <strain evidence="3">KCTC 52141</strain>
    </source>
</reference>
<keyword evidence="2" id="KW-0547">Nucleotide-binding</keyword>
<keyword evidence="1" id="KW-0175">Coiled coil</keyword>
<dbReference type="SUPFAM" id="SSF52540">
    <property type="entry name" value="P-loop containing nucleoside triphosphate hydrolases"/>
    <property type="match status" value="1"/>
</dbReference>
<feature type="coiled-coil region" evidence="1">
    <location>
        <begin position="722"/>
        <end position="778"/>
    </location>
</feature>
<proteinExistence type="predicted"/>
<dbReference type="Gene3D" id="3.40.1140.10">
    <property type="match status" value="1"/>
</dbReference>
<dbReference type="InterPro" id="IPR027417">
    <property type="entry name" value="P-loop_NTPase"/>
</dbReference>
<keyword evidence="3" id="KW-1185">Reference proteome</keyword>
<evidence type="ECO:0000256" key="1">
    <source>
        <dbReference type="SAM" id="Coils"/>
    </source>
</evidence>
<dbReference type="PANTHER" id="PTHR32182">
    <property type="entry name" value="DNA REPLICATION AND REPAIR PROTEIN RECF"/>
    <property type="match status" value="1"/>
</dbReference>
<evidence type="ECO:0000313" key="3">
    <source>
        <dbReference type="Proteomes" id="UP001595548"/>
    </source>
</evidence>